<dbReference type="STRING" id="1121421.SAMN02745123_00346"/>
<gene>
    <name evidence="2" type="ORF">SAMN02745123_00346</name>
</gene>
<name>A0A1M6NYQ1_9FIRM</name>
<proteinExistence type="predicted"/>
<feature type="transmembrane region" description="Helical" evidence="1">
    <location>
        <begin position="176"/>
        <end position="196"/>
    </location>
</feature>
<evidence type="ECO:0008006" key="4">
    <source>
        <dbReference type="Google" id="ProtNLM"/>
    </source>
</evidence>
<protein>
    <recommendedName>
        <fullName evidence="4">Mannosyl-glycoprotein endo-beta-N-acetylglucosaminidase</fullName>
    </recommendedName>
</protein>
<dbReference type="RefSeq" id="WP_072910558.1">
    <property type="nucleotide sequence ID" value="NZ_FRAR01000005.1"/>
</dbReference>
<dbReference type="EMBL" id="FRAR01000005">
    <property type="protein sequence ID" value="SHK00768.1"/>
    <property type="molecule type" value="Genomic_DNA"/>
</dbReference>
<dbReference type="AlphaFoldDB" id="A0A1M6NYQ1"/>
<reference evidence="3" key="1">
    <citation type="submission" date="2016-11" db="EMBL/GenBank/DDBJ databases">
        <authorList>
            <person name="Varghese N."/>
            <person name="Submissions S."/>
        </authorList>
    </citation>
    <scope>NUCLEOTIDE SEQUENCE [LARGE SCALE GENOMIC DNA]</scope>
    <source>
        <strain evidence="3">DSM 10349</strain>
    </source>
</reference>
<evidence type="ECO:0000313" key="3">
    <source>
        <dbReference type="Proteomes" id="UP000183997"/>
    </source>
</evidence>
<dbReference type="OrthoDB" id="9805070at2"/>
<keyword evidence="3" id="KW-1185">Reference proteome</keyword>
<evidence type="ECO:0000313" key="2">
    <source>
        <dbReference type="EMBL" id="SHK00768.1"/>
    </source>
</evidence>
<evidence type="ECO:0000256" key="1">
    <source>
        <dbReference type="SAM" id="Phobius"/>
    </source>
</evidence>
<keyword evidence="1" id="KW-0812">Transmembrane</keyword>
<keyword evidence="1" id="KW-1133">Transmembrane helix</keyword>
<organism evidence="2 3">
    <name type="scientific">Desulforamulus aeronauticus DSM 10349</name>
    <dbReference type="NCBI Taxonomy" id="1121421"/>
    <lineage>
        <taxon>Bacteria</taxon>
        <taxon>Bacillati</taxon>
        <taxon>Bacillota</taxon>
        <taxon>Clostridia</taxon>
        <taxon>Eubacteriales</taxon>
        <taxon>Peptococcaceae</taxon>
        <taxon>Desulforamulus</taxon>
    </lineage>
</organism>
<sequence length="374" mass="43306">MEFEAKLEQIEILQSNHVTLFRNYIQKKFPTASPEERSIILADAVYKAMNKHIEEFDTKIRDRVKHEVLKRAVMKDNYNIKGTDIFYACLALKDTEEELKESLVIWLNNKCNSSIKKEYLDQLYRRQSTSSDEWIEYDLGRAGTFKNKVLLLQQLLDRIHVTYTYVKQKITARKLAYSRVVASFLITTVFITYLAIGNMDDVFLEQNNSKNAQAEEVTGKQISNSSLPNYLRYREVDKDSLVTYLVRKNSLLSEEKYISAIIQASFELDVNPLLLIAITGQEQAYVPKNHSNAAIIANNPFNVFGSWQVYNTDILDSARIAARTVVELSKNRPQAIDPIVWINHKYAEDKRWHEGVNKNFADINREVKTMVDSL</sequence>
<accession>A0A1M6NYQ1</accession>
<keyword evidence="1" id="KW-0472">Membrane</keyword>
<dbReference type="Proteomes" id="UP000183997">
    <property type="component" value="Unassembled WGS sequence"/>
</dbReference>